<evidence type="ECO:0000313" key="3">
    <source>
        <dbReference type="Proteomes" id="UP000024635"/>
    </source>
</evidence>
<gene>
    <name evidence="2" type="primary">Acey_s0026.g1294</name>
    <name evidence="2" type="ORF">Y032_0026g1294</name>
</gene>
<sequence>MLDCSRVDALLLAKFGQGDITNATHQERKMAQAFERVLLDAAYCDLTIEDEEDIEEDNDEKMDVDWDIYCENIETRSSPSNTPFIEFGGKPISIEQNMGAQMPQPGEPDVVQGPDDNDDRGDDHRRRTDCSGNANGNRDNND</sequence>
<dbReference type="AlphaFoldDB" id="A0A016UTA4"/>
<reference evidence="3" key="1">
    <citation type="journal article" date="2015" name="Nat. Genet.">
        <title>The genome and transcriptome of the zoonotic hookworm Ancylostoma ceylanicum identify infection-specific gene families.</title>
        <authorList>
            <person name="Schwarz E.M."/>
            <person name="Hu Y."/>
            <person name="Antoshechkin I."/>
            <person name="Miller M.M."/>
            <person name="Sternberg P.W."/>
            <person name="Aroian R.V."/>
        </authorList>
    </citation>
    <scope>NUCLEOTIDE SEQUENCE</scope>
    <source>
        <strain evidence="3">HY135</strain>
    </source>
</reference>
<dbReference type="STRING" id="53326.A0A016UTA4"/>
<dbReference type="Proteomes" id="UP000024635">
    <property type="component" value="Unassembled WGS sequence"/>
</dbReference>
<evidence type="ECO:0000256" key="1">
    <source>
        <dbReference type="SAM" id="MobiDB-lite"/>
    </source>
</evidence>
<feature type="compositionally biased region" description="Polar residues" evidence="1">
    <location>
        <begin position="130"/>
        <end position="142"/>
    </location>
</feature>
<keyword evidence="3" id="KW-1185">Reference proteome</keyword>
<name>A0A016UTA4_9BILA</name>
<proteinExistence type="predicted"/>
<feature type="region of interest" description="Disordered" evidence="1">
    <location>
        <begin position="74"/>
        <end position="142"/>
    </location>
</feature>
<evidence type="ECO:0000313" key="2">
    <source>
        <dbReference type="EMBL" id="EYC18654.1"/>
    </source>
</evidence>
<protein>
    <submittedName>
        <fullName evidence="2">Uncharacterized protein</fullName>
    </submittedName>
</protein>
<comment type="caution">
    <text evidence="2">The sequence shown here is derived from an EMBL/GenBank/DDBJ whole genome shotgun (WGS) entry which is preliminary data.</text>
</comment>
<organism evidence="2 3">
    <name type="scientific">Ancylostoma ceylanicum</name>
    <dbReference type="NCBI Taxonomy" id="53326"/>
    <lineage>
        <taxon>Eukaryota</taxon>
        <taxon>Metazoa</taxon>
        <taxon>Ecdysozoa</taxon>
        <taxon>Nematoda</taxon>
        <taxon>Chromadorea</taxon>
        <taxon>Rhabditida</taxon>
        <taxon>Rhabditina</taxon>
        <taxon>Rhabditomorpha</taxon>
        <taxon>Strongyloidea</taxon>
        <taxon>Ancylostomatidae</taxon>
        <taxon>Ancylostomatinae</taxon>
        <taxon>Ancylostoma</taxon>
    </lineage>
</organism>
<accession>A0A016UTA4</accession>
<dbReference type="EMBL" id="JARK01001362">
    <property type="protein sequence ID" value="EYC18654.1"/>
    <property type="molecule type" value="Genomic_DNA"/>
</dbReference>